<proteinExistence type="predicted"/>
<protein>
    <submittedName>
        <fullName evidence="2">Uncharacterized protein</fullName>
    </submittedName>
</protein>
<evidence type="ECO:0000313" key="1">
    <source>
        <dbReference type="EMBL" id="KAJ1356327.1"/>
    </source>
</evidence>
<dbReference type="Proteomes" id="UP001196413">
    <property type="component" value="Unassembled WGS sequence"/>
</dbReference>
<dbReference type="EMBL" id="JAHQIW010002787">
    <property type="protein sequence ID" value="KAJ1356327.1"/>
    <property type="molecule type" value="Genomic_DNA"/>
</dbReference>
<reference evidence="2" key="1">
    <citation type="submission" date="2021-06" db="EMBL/GenBank/DDBJ databases">
        <title>Parelaphostrongylus tenuis whole genome reference sequence.</title>
        <authorList>
            <person name="Garwood T.J."/>
            <person name="Larsen P.A."/>
            <person name="Fountain-Jones N.M."/>
            <person name="Garbe J.R."/>
            <person name="Macchietto M.G."/>
            <person name="Kania S.A."/>
            <person name="Gerhold R.W."/>
            <person name="Richards J.E."/>
            <person name="Wolf T.M."/>
        </authorList>
    </citation>
    <scope>NUCLEOTIDE SEQUENCE</scope>
    <source>
        <strain evidence="2">MNPRO001-30</strain>
        <tissue evidence="2">Meninges</tissue>
    </source>
</reference>
<dbReference type="AlphaFoldDB" id="A0AAD5QRJ5"/>
<evidence type="ECO:0000313" key="3">
    <source>
        <dbReference type="Proteomes" id="UP001196413"/>
    </source>
</evidence>
<dbReference type="EMBL" id="JAHQIW010002787">
    <property type="protein sequence ID" value="KAJ1356336.1"/>
    <property type="molecule type" value="Genomic_DNA"/>
</dbReference>
<comment type="caution">
    <text evidence="2">The sequence shown here is derived from an EMBL/GenBank/DDBJ whole genome shotgun (WGS) entry which is preliminary data.</text>
</comment>
<gene>
    <name evidence="1" type="ORF">KIN20_014023</name>
    <name evidence="2" type="ORF">KIN20_014033</name>
</gene>
<dbReference type="Pfam" id="PF17618">
    <property type="entry name" value="SL4P"/>
    <property type="match status" value="1"/>
</dbReference>
<sequence>MTEPAGEPKTAAFRLQFENPPQFTIAYKDKEGLFRFFKKKLDDWNIPLKATYFIDLDGDQIEINDADALLGIVILGGDALNITVCGEVDKADSCPEFNELRNEA</sequence>
<organism evidence="2 3">
    <name type="scientific">Parelaphostrongylus tenuis</name>
    <name type="common">Meningeal worm</name>
    <dbReference type="NCBI Taxonomy" id="148309"/>
    <lineage>
        <taxon>Eukaryota</taxon>
        <taxon>Metazoa</taxon>
        <taxon>Ecdysozoa</taxon>
        <taxon>Nematoda</taxon>
        <taxon>Chromadorea</taxon>
        <taxon>Rhabditida</taxon>
        <taxon>Rhabditina</taxon>
        <taxon>Rhabditomorpha</taxon>
        <taxon>Strongyloidea</taxon>
        <taxon>Metastrongylidae</taxon>
        <taxon>Parelaphostrongylus</taxon>
    </lineage>
</organism>
<name>A0AAD5QRJ5_PARTN</name>
<dbReference type="InterPro" id="IPR035127">
    <property type="entry name" value="SL4P"/>
</dbReference>
<accession>A0AAD5QRJ5</accession>
<evidence type="ECO:0000313" key="2">
    <source>
        <dbReference type="EMBL" id="KAJ1356336.1"/>
    </source>
</evidence>
<keyword evidence="3" id="KW-1185">Reference proteome</keyword>